<feature type="region of interest" description="Disordered" evidence="7">
    <location>
        <begin position="58"/>
        <end position="92"/>
    </location>
</feature>
<dbReference type="PANTHER" id="PTHR37534:SF25">
    <property type="entry name" value="ZN(II)2CYS6 TRANSCRIPTION FACTOR (EUROFUNG)"/>
    <property type="match status" value="1"/>
</dbReference>
<dbReference type="EMBL" id="MU857792">
    <property type="protein sequence ID" value="KAK4243654.1"/>
    <property type="molecule type" value="Genomic_DNA"/>
</dbReference>
<name>A0AAN7CK84_9PEZI</name>
<reference evidence="9" key="2">
    <citation type="submission" date="2023-05" db="EMBL/GenBank/DDBJ databases">
        <authorList>
            <consortium name="Lawrence Berkeley National Laboratory"/>
            <person name="Steindorff A."/>
            <person name="Hensen N."/>
            <person name="Bonometti L."/>
            <person name="Westerberg I."/>
            <person name="Brannstrom I.O."/>
            <person name="Guillou S."/>
            <person name="Cros-Aarteil S."/>
            <person name="Calhoun S."/>
            <person name="Haridas S."/>
            <person name="Kuo A."/>
            <person name="Mondo S."/>
            <person name="Pangilinan J."/>
            <person name="Riley R."/>
            <person name="Labutti K."/>
            <person name="Andreopoulos B."/>
            <person name="Lipzen A."/>
            <person name="Chen C."/>
            <person name="Yanf M."/>
            <person name="Daum C."/>
            <person name="Ng V."/>
            <person name="Clum A."/>
            <person name="Ohm R."/>
            <person name="Martin F."/>
            <person name="Silar P."/>
            <person name="Natvig D."/>
            <person name="Lalanne C."/>
            <person name="Gautier V."/>
            <person name="Ament-Velasquez S.L."/>
            <person name="Kruys A."/>
            <person name="Hutchinson M.I."/>
            <person name="Powell A.J."/>
            <person name="Barry K."/>
            <person name="Miller A.N."/>
            <person name="Grigoriev I.V."/>
            <person name="Debuchy R."/>
            <person name="Gladieux P."/>
            <person name="Thoren M.H."/>
            <person name="Johannesson H."/>
        </authorList>
    </citation>
    <scope>NUCLEOTIDE SEQUENCE</scope>
    <source>
        <strain evidence="9">CBS 359.72</strain>
    </source>
</reference>
<evidence type="ECO:0000313" key="10">
    <source>
        <dbReference type="Proteomes" id="UP001303647"/>
    </source>
</evidence>
<organism evidence="9 10">
    <name type="scientific">Corynascus novoguineensis</name>
    <dbReference type="NCBI Taxonomy" id="1126955"/>
    <lineage>
        <taxon>Eukaryota</taxon>
        <taxon>Fungi</taxon>
        <taxon>Dikarya</taxon>
        <taxon>Ascomycota</taxon>
        <taxon>Pezizomycotina</taxon>
        <taxon>Sordariomycetes</taxon>
        <taxon>Sordariomycetidae</taxon>
        <taxon>Sordariales</taxon>
        <taxon>Chaetomiaceae</taxon>
        <taxon>Corynascus</taxon>
    </lineage>
</organism>
<keyword evidence="2" id="KW-0862">Zinc</keyword>
<dbReference type="InterPro" id="IPR001138">
    <property type="entry name" value="Zn2Cys6_DnaBD"/>
</dbReference>
<comment type="subcellular location">
    <subcellularLocation>
        <location evidence="1">Nucleus</location>
    </subcellularLocation>
</comment>
<dbReference type="Pfam" id="PF11951">
    <property type="entry name" value="Fungal_trans_2"/>
    <property type="match status" value="1"/>
</dbReference>
<dbReference type="SUPFAM" id="SSF57701">
    <property type="entry name" value="Zn2/Cys6 DNA-binding domain"/>
    <property type="match status" value="1"/>
</dbReference>
<dbReference type="CDD" id="cd00067">
    <property type="entry name" value="GAL4"/>
    <property type="match status" value="1"/>
</dbReference>
<accession>A0AAN7CK84</accession>
<evidence type="ECO:0000259" key="8">
    <source>
        <dbReference type="PROSITE" id="PS50048"/>
    </source>
</evidence>
<evidence type="ECO:0000313" key="9">
    <source>
        <dbReference type="EMBL" id="KAK4243654.1"/>
    </source>
</evidence>
<gene>
    <name evidence="9" type="ORF">C7999DRAFT_18025</name>
</gene>
<evidence type="ECO:0000256" key="6">
    <source>
        <dbReference type="ARBA" id="ARBA00023242"/>
    </source>
</evidence>
<keyword evidence="6" id="KW-0539">Nucleus</keyword>
<sequence>MGKLRSREGCLTCRSRHVKCDETRPVCGNCRKSKRNCRQTDRQEAEIRFHRLTRPVSINSSIGSSSSISSESSPLPVRHSPVRDTSTLTQESVSPQFAGAPLSVPQLLQPPSASPDFQIPSPWPPAVDPVTPQEPLVPLPKLLTRDEAILLHHYSTHLGRWLDCTDASRQFTLKIPALAKTCPVLLEAIMSFAARHREDAEAAVLANERCIARLIVVLDSDQVAHDDLLLCAIVILRVFEQLTALGSGSDHERHLAGCSALLRACQGPCVDPSAPGLRDAAFWVYMRQCLYNACINQQAPNVDFSLTLLPIPSLGSVDTLRAETAWANTMTWICATIVQFCFGPHTQDHGTRMPKWQELKNAVEDWARSRPASFDPIWQEDGSCEGSPFPEYYFAADWHVTAFGFYHLACILLIIYKPAPRFAIRSTQAMGLRKEDAQILEHARALCGSCKSEPGHVPARITLCQSLFLWGGLLDDPRERTCLVQLLEELEQDHAWPTAWIISLLKEEWGSL</sequence>
<evidence type="ECO:0000256" key="5">
    <source>
        <dbReference type="ARBA" id="ARBA00023163"/>
    </source>
</evidence>
<dbReference type="PROSITE" id="PS00463">
    <property type="entry name" value="ZN2_CY6_FUNGAL_1"/>
    <property type="match status" value="1"/>
</dbReference>
<evidence type="ECO:0000256" key="3">
    <source>
        <dbReference type="ARBA" id="ARBA00023015"/>
    </source>
</evidence>
<comment type="caution">
    <text evidence="9">The sequence shown here is derived from an EMBL/GenBank/DDBJ whole genome shotgun (WGS) entry which is preliminary data.</text>
</comment>
<dbReference type="Proteomes" id="UP001303647">
    <property type="component" value="Unassembled WGS sequence"/>
</dbReference>
<feature type="compositionally biased region" description="Polar residues" evidence="7">
    <location>
        <begin position="83"/>
        <end position="92"/>
    </location>
</feature>
<protein>
    <recommendedName>
        <fullName evidence="8">Zn(2)-C6 fungal-type domain-containing protein</fullName>
    </recommendedName>
</protein>
<dbReference type="PANTHER" id="PTHR37534">
    <property type="entry name" value="TRANSCRIPTIONAL ACTIVATOR PROTEIN UGA3"/>
    <property type="match status" value="1"/>
</dbReference>
<keyword evidence="3" id="KW-0805">Transcription regulation</keyword>
<keyword evidence="10" id="KW-1185">Reference proteome</keyword>
<dbReference type="GO" id="GO:0000981">
    <property type="term" value="F:DNA-binding transcription factor activity, RNA polymerase II-specific"/>
    <property type="evidence" value="ECO:0007669"/>
    <property type="project" value="InterPro"/>
</dbReference>
<dbReference type="AlphaFoldDB" id="A0AAN7CK84"/>
<evidence type="ECO:0000256" key="2">
    <source>
        <dbReference type="ARBA" id="ARBA00022833"/>
    </source>
</evidence>
<dbReference type="GO" id="GO:0008270">
    <property type="term" value="F:zinc ion binding"/>
    <property type="evidence" value="ECO:0007669"/>
    <property type="project" value="InterPro"/>
</dbReference>
<keyword evidence="4" id="KW-0238">DNA-binding</keyword>
<evidence type="ECO:0000256" key="7">
    <source>
        <dbReference type="SAM" id="MobiDB-lite"/>
    </source>
</evidence>
<dbReference type="PROSITE" id="PS50048">
    <property type="entry name" value="ZN2_CY6_FUNGAL_2"/>
    <property type="match status" value="1"/>
</dbReference>
<keyword evidence="5" id="KW-0804">Transcription</keyword>
<dbReference type="GO" id="GO:0000976">
    <property type="term" value="F:transcription cis-regulatory region binding"/>
    <property type="evidence" value="ECO:0007669"/>
    <property type="project" value="TreeGrafter"/>
</dbReference>
<dbReference type="InterPro" id="IPR036864">
    <property type="entry name" value="Zn2-C6_fun-type_DNA-bd_sf"/>
</dbReference>
<proteinExistence type="predicted"/>
<evidence type="ECO:0000256" key="4">
    <source>
        <dbReference type="ARBA" id="ARBA00023125"/>
    </source>
</evidence>
<reference evidence="9" key="1">
    <citation type="journal article" date="2023" name="Mol. Phylogenet. Evol.">
        <title>Genome-scale phylogeny and comparative genomics of the fungal order Sordariales.</title>
        <authorList>
            <person name="Hensen N."/>
            <person name="Bonometti L."/>
            <person name="Westerberg I."/>
            <person name="Brannstrom I.O."/>
            <person name="Guillou S."/>
            <person name="Cros-Aarteil S."/>
            <person name="Calhoun S."/>
            <person name="Haridas S."/>
            <person name="Kuo A."/>
            <person name="Mondo S."/>
            <person name="Pangilinan J."/>
            <person name="Riley R."/>
            <person name="LaButti K."/>
            <person name="Andreopoulos B."/>
            <person name="Lipzen A."/>
            <person name="Chen C."/>
            <person name="Yan M."/>
            <person name="Daum C."/>
            <person name="Ng V."/>
            <person name="Clum A."/>
            <person name="Steindorff A."/>
            <person name="Ohm R.A."/>
            <person name="Martin F."/>
            <person name="Silar P."/>
            <person name="Natvig D.O."/>
            <person name="Lalanne C."/>
            <person name="Gautier V."/>
            <person name="Ament-Velasquez S.L."/>
            <person name="Kruys A."/>
            <person name="Hutchinson M.I."/>
            <person name="Powell A.J."/>
            <person name="Barry K."/>
            <person name="Miller A.N."/>
            <person name="Grigoriev I.V."/>
            <person name="Debuchy R."/>
            <person name="Gladieux P."/>
            <person name="Hiltunen Thoren M."/>
            <person name="Johannesson H."/>
        </authorList>
    </citation>
    <scope>NUCLEOTIDE SEQUENCE</scope>
    <source>
        <strain evidence="9">CBS 359.72</strain>
    </source>
</reference>
<dbReference type="InterPro" id="IPR021858">
    <property type="entry name" value="Fun_TF"/>
</dbReference>
<dbReference type="GO" id="GO:0045944">
    <property type="term" value="P:positive regulation of transcription by RNA polymerase II"/>
    <property type="evidence" value="ECO:0007669"/>
    <property type="project" value="TreeGrafter"/>
</dbReference>
<feature type="domain" description="Zn(2)-C6 fungal-type" evidence="8">
    <location>
        <begin position="9"/>
        <end position="39"/>
    </location>
</feature>
<dbReference type="GO" id="GO:0005634">
    <property type="term" value="C:nucleus"/>
    <property type="evidence" value="ECO:0007669"/>
    <property type="project" value="UniProtKB-SubCell"/>
</dbReference>
<dbReference type="Pfam" id="PF00172">
    <property type="entry name" value="Zn_clus"/>
    <property type="match status" value="1"/>
</dbReference>
<feature type="compositionally biased region" description="Low complexity" evidence="7">
    <location>
        <begin position="58"/>
        <end position="73"/>
    </location>
</feature>
<dbReference type="SMART" id="SM00066">
    <property type="entry name" value="GAL4"/>
    <property type="match status" value="1"/>
</dbReference>
<dbReference type="Gene3D" id="4.10.240.10">
    <property type="entry name" value="Zn(2)-C6 fungal-type DNA-binding domain"/>
    <property type="match status" value="1"/>
</dbReference>
<evidence type="ECO:0000256" key="1">
    <source>
        <dbReference type="ARBA" id="ARBA00004123"/>
    </source>
</evidence>